<gene>
    <name evidence="2" type="ORF">C8F04DRAFT_1139513</name>
</gene>
<feature type="region of interest" description="Disordered" evidence="1">
    <location>
        <begin position="86"/>
        <end position="152"/>
    </location>
</feature>
<comment type="caution">
    <text evidence="2">The sequence shown here is derived from an EMBL/GenBank/DDBJ whole genome shotgun (WGS) entry which is preliminary data.</text>
</comment>
<dbReference type="AlphaFoldDB" id="A0AAD6S795"/>
<organism evidence="2 3">
    <name type="scientific">Mycena alexandri</name>
    <dbReference type="NCBI Taxonomy" id="1745969"/>
    <lineage>
        <taxon>Eukaryota</taxon>
        <taxon>Fungi</taxon>
        <taxon>Dikarya</taxon>
        <taxon>Basidiomycota</taxon>
        <taxon>Agaricomycotina</taxon>
        <taxon>Agaricomycetes</taxon>
        <taxon>Agaricomycetidae</taxon>
        <taxon>Agaricales</taxon>
        <taxon>Marasmiineae</taxon>
        <taxon>Mycenaceae</taxon>
        <taxon>Mycena</taxon>
    </lineage>
</organism>
<evidence type="ECO:0000256" key="1">
    <source>
        <dbReference type="SAM" id="MobiDB-lite"/>
    </source>
</evidence>
<sequence length="206" mass="21760">MGSVAVAGYSVEPARVATGGASTSMGAPSAPSSDSASKPSSWPSPAASATIPPPAFTIYFEYRKRIPSFFSASIFLPNGEGLGTVPCGREPGRSSGSTSLPFRDFDGETRGEVVSRETSDDKTSGRTGSSATGRYENPGGTSPRWDASKKTSIAGPSETFPWSATFSSWAALISWWRIMYRPARVHAFSYFSSHSRSCARVNSTSS</sequence>
<feature type="region of interest" description="Disordered" evidence="1">
    <location>
        <begin position="18"/>
        <end position="48"/>
    </location>
</feature>
<evidence type="ECO:0000313" key="3">
    <source>
        <dbReference type="Proteomes" id="UP001218188"/>
    </source>
</evidence>
<dbReference type="EMBL" id="JARJCM010000220">
    <property type="protein sequence ID" value="KAJ7021917.1"/>
    <property type="molecule type" value="Genomic_DNA"/>
</dbReference>
<proteinExistence type="predicted"/>
<reference evidence="2" key="1">
    <citation type="submission" date="2023-03" db="EMBL/GenBank/DDBJ databases">
        <title>Massive genome expansion in bonnet fungi (Mycena s.s.) driven by repeated elements and novel gene families across ecological guilds.</title>
        <authorList>
            <consortium name="Lawrence Berkeley National Laboratory"/>
            <person name="Harder C.B."/>
            <person name="Miyauchi S."/>
            <person name="Viragh M."/>
            <person name="Kuo A."/>
            <person name="Thoen E."/>
            <person name="Andreopoulos B."/>
            <person name="Lu D."/>
            <person name="Skrede I."/>
            <person name="Drula E."/>
            <person name="Henrissat B."/>
            <person name="Morin E."/>
            <person name="Kohler A."/>
            <person name="Barry K."/>
            <person name="LaButti K."/>
            <person name="Morin E."/>
            <person name="Salamov A."/>
            <person name="Lipzen A."/>
            <person name="Mereny Z."/>
            <person name="Hegedus B."/>
            <person name="Baldrian P."/>
            <person name="Stursova M."/>
            <person name="Weitz H."/>
            <person name="Taylor A."/>
            <person name="Grigoriev I.V."/>
            <person name="Nagy L.G."/>
            <person name="Martin F."/>
            <person name="Kauserud H."/>
        </authorList>
    </citation>
    <scope>NUCLEOTIDE SEQUENCE</scope>
    <source>
        <strain evidence="2">CBHHK200</strain>
    </source>
</reference>
<name>A0AAD6S795_9AGAR</name>
<feature type="compositionally biased region" description="Basic and acidic residues" evidence="1">
    <location>
        <begin position="103"/>
        <end position="124"/>
    </location>
</feature>
<keyword evidence="3" id="KW-1185">Reference proteome</keyword>
<evidence type="ECO:0000313" key="2">
    <source>
        <dbReference type="EMBL" id="KAJ7021917.1"/>
    </source>
</evidence>
<dbReference type="Proteomes" id="UP001218188">
    <property type="component" value="Unassembled WGS sequence"/>
</dbReference>
<feature type="compositionally biased region" description="Low complexity" evidence="1">
    <location>
        <begin position="27"/>
        <end position="48"/>
    </location>
</feature>
<protein>
    <submittedName>
        <fullName evidence="2">Uncharacterized protein</fullName>
    </submittedName>
</protein>
<accession>A0AAD6S795</accession>